<evidence type="ECO:0000313" key="3">
    <source>
        <dbReference type="Proteomes" id="UP000826651"/>
    </source>
</evidence>
<keyword evidence="3" id="KW-1185">Reference proteome</keyword>
<name>A0ABS7SGD5_9MICO</name>
<feature type="chain" id="PRO_5045051496" evidence="1">
    <location>
        <begin position="26"/>
        <end position="356"/>
    </location>
</feature>
<proteinExistence type="predicted"/>
<gene>
    <name evidence="2" type="ORF">KCQ71_24930</name>
</gene>
<evidence type="ECO:0000256" key="1">
    <source>
        <dbReference type="SAM" id="SignalP"/>
    </source>
</evidence>
<comment type="caution">
    <text evidence="2">The sequence shown here is derived from an EMBL/GenBank/DDBJ whole genome shotgun (WGS) entry which is preliminary data.</text>
</comment>
<sequence length="356" mass="37105">MHTVARRKRGRPVAALAAAVAVTLAACDAAGGGDYSVADALARVPAMDVEGLWITTADLDTATTVAGLERPTEPGEVPQWILALTAEADSPAFVPLPEILAQTSPVEESADSFGWSILDVDAFAGGDAAPTDHFATLVGDFDDETLADLPVVEDGIVTVGEGEDFATDLDAATEANPLGVPQRLAESDGEIAVSPSTPLVREWLAGPESSLADDEVLAVLADVLDSADVYSAAFYRGDYSLSADALPPGAEPEVLIREPFETVGMGWASDDDGPLMVVAYAFEDSDSAGAAAEEVRGVWSDGVSLVNAAPWSERVSVEDVVTHGSIVEARLRPVEQAPLSLPMRALQARDLPFQHG</sequence>
<accession>A0ABS7SGD5</accession>
<dbReference type="EMBL" id="JAGSHT010000028">
    <property type="protein sequence ID" value="MBZ2199411.1"/>
    <property type="molecule type" value="Genomic_DNA"/>
</dbReference>
<protein>
    <submittedName>
        <fullName evidence="2">Uncharacterized protein</fullName>
    </submittedName>
</protein>
<dbReference type="PROSITE" id="PS51257">
    <property type="entry name" value="PROKAR_LIPOPROTEIN"/>
    <property type="match status" value="1"/>
</dbReference>
<dbReference type="Proteomes" id="UP000826651">
    <property type="component" value="Unassembled WGS sequence"/>
</dbReference>
<evidence type="ECO:0000313" key="2">
    <source>
        <dbReference type="EMBL" id="MBZ2199411.1"/>
    </source>
</evidence>
<organism evidence="2 3">
    <name type="scientific">Occultella gossypii</name>
    <dbReference type="NCBI Taxonomy" id="2800820"/>
    <lineage>
        <taxon>Bacteria</taxon>
        <taxon>Bacillati</taxon>
        <taxon>Actinomycetota</taxon>
        <taxon>Actinomycetes</taxon>
        <taxon>Micrococcales</taxon>
        <taxon>Ruaniaceae</taxon>
        <taxon>Occultella</taxon>
    </lineage>
</organism>
<keyword evidence="1" id="KW-0732">Signal</keyword>
<feature type="signal peptide" evidence="1">
    <location>
        <begin position="1"/>
        <end position="25"/>
    </location>
</feature>
<dbReference type="RefSeq" id="WP_223411411.1">
    <property type="nucleotide sequence ID" value="NZ_JAGSHT010000028.1"/>
</dbReference>
<reference evidence="2 3" key="1">
    <citation type="submission" date="2021-04" db="EMBL/GenBank/DDBJ databases">
        <title>Ruania sp. nov., isolated from sandy soil of mangrove forest.</title>
        <authorList>
            <person name="Ge X."/>
            <person name="Huang R."/>
            <person name="Liu W."/>
        </authorList>
    </citation>
    <scope>NUCLEOTIDE SEQUENCE [LARGE SCALE GENOMIC DNA]</scope>
    <source>
        <strain evidence="2 3">N2-46</strain>
    </source>
</reference>